<accession>A0ABR3PT66</accession>
<dbReference type="GeneID" id="95990318"/>
<dbReference type="PANTHER" id="PTHR12224:SF0">
    <property type="entry name" value="BETA-1,4-MANNOSYL-GLYCOPROTEIN 4-BETA-N-ACETYLGLUCOSAMINYLTRANSFERASE"/>
    <property type="match status" value="1"/>
</dbReference>
<reference evidence="2 3" key="1">
    <citation type="submission" date="2023-08" db="EMBL/GenBank/DDBJ databases">
        <title>Annotated Genome Sequence of Vanrija albida AlHP1.</title>
        <authorList>
            <person name="Herzog R."/>
        </authorList>
    </citation>
    <scope>NUCLEOTIDE SEQUENCE [LARGE SCALE GENOMIC DNA]</scope>
    <source>
        <strain evidence="2 3">AlHP1</strain>
    </source>
</reference>
<sequence length="394" mass="43821">MTAQAPILPTSTSRGSARFSSRLSLAGSRLARRPLRVALVSAVAALVVLYNLGTLATLRRDTGHLLRPLWDTPEPGFTVVPHWPRLGDDKAWCARHGWSLRRAKPVVVDAVPLAAELDMLEIRWREYAPFVDVLLVVEANATFAGTPKPLYFALQRERFEALARDAGAKLVYRALTDFERDVPPGSAANEERQREAISQLIAEERASGAIPPGALIIQSDVDEVVSRDTLRLLTTCGGLPPQLHLGLDNYLYSYDQPLRDGGDWRARVATVPAGGESMGYHHGRGGEHLLPGAGWHCSFCLPTLEDMRQKMAGYSHTDRLTSARLLGEKRLRRRVCEGRDPFGMWAEAFTFREVLAHSGPTRRRHEFLHVPAAVVEEPERFGYLLDKGCERPNK</sequence>
<dbReference type="PANTHER" id="PTHR12224">
    <property type="entry name" value="BETA-1,4-MANNOSYL-GLYCOPROTEIN BETA-1,4-N-ACETYLGLUCOSAMINYL-TRANSFERASE"/>
    <property type="match status" value="1"/>
</dbReference>
<keyword evidence="1" id="KW-1133">Transmembrane helix</keyword>
<feature type="transmembrane region" description="Helical" evidence="1">
    <location>
        <begin position="37"/>
        <end position="58"/>
    </location>
</feature>
<proteinExistence type="predicted"/>
<keyword evidence="1" id="KW-0812">Transmembrane</keyword>
<comment type="caution">
    <text evidence="2">The sequence shown here is derived from an EMBL/GenBank/DDBJ whole genome shotgun (WGS) entry which is preliminary data.</text>
</comment>
<gene>
    <name evidence="2" type="ORF">Q8F55_009275</name>
</gene>
<evidence type="ECO:0000256" key="1">
    <source>
        <dbReference type="SAM" id="Phobius"/>
    </source>
</evidence>
<dbReference type="Pfam" id="PF04724">
    <property type="entry name" value="Glyco_transf_17"/>
    <property type="match status" value="1"/>
</dbReference>
<name>A0ABR3PT66_9TREE</name>
<protein>
    <submittedName>
        <fullName evidence="2">Uncharacterized protein</fullName>
    </submittedName>
</protein>
<dbReference type="EMBL" id="JBBXJM010000007">
    <property type="protein sequence ID" value="KAL1405636.1"/>
    <property type="molecule type" value="Genomic_DNA"/>
</dbReference>
<dbReference type="Proteomes" id="UP001565368">
    <property type="component" value="Unassembled WGS sequence"/>
</dbReference>
<organism evidence="2 3">
    <name type="scientific">Vanrija albida</name>
    <dbReference type="NCBI Taxonomy" id="181172"/>
    <lineage>
        <taxon>Eukaryota</taxon>
        <taxon>Fungi</taxon>
        <taxon>Dikarya</taxon>
        <taxon>Basidiomycota</taxon>
        <taxon>Agaricomycotina</taxon>
        <taxon>Tremellomycetes</taxon>
        <taxon>Trichosporonales</taxon>
        <taxon>Trichosporonaceae</taxon>
        <taxon>Vanrija</taxon>
    </lineage>
</organism>
<evidence type="ECO:0000313" key="2">
    <source>
        <dbReference type="EMBL" id="KAL1405636.1"/>
    </source>
</evidence>
<dbReference type="RefSeq" id="XP_069205580.1">
    <property type="nucleotide sequence ID" value="XM_069357643.1"/>
</dbReference>
<keyword evidence="3" id="KW-1185">Reference proteome</keyword>
<dbReference type="InterPro" id="IPR006813">
    <property type="entry name" value="Glyco_trans_17"/>
</dbReference>
<evidence type="ECO:0000313" key="3">
    <source>
        <dbReference type="Proteomes" id="UP001565368"/>
    </source>
</evidence>
<keyword evidence="1" id="KW-0472">Membrane</keyword>